<keyword evidence="1" id="KW-1133">Transmembrane helix</keyword>
<evidence type="ECO:0000256" key="1">
    <source>
        <dbReference type="SAM" id="Phobius"/>
    </source>
</evidence>
<feature type="transmembrane region" description="Helical" evidence="1">
    <location>
        <begin position="21"/>
        <end position="46"/>
    </location>
</feature>
<proteinExistence type="predicted"/>
<feature type="transmembrane region" description="Helical" evidence="1">
    <location>
        <begin position="136"/>
        <end position="153"/>
    </location>
</feature>
<evidence type="ECO:0000313" key="2">
    <source>
        <dbReference type="EMBL" id="WHM78991.1"/>
    </source>
</evidence>
<evidence type="ECO:0000313" key="3">
    <source>
        <dbReference type="Proteomes" id="UP001237475"/>
    </source>
</evidence>
<dbReference type="EMBL" id="CP125360">
    <property type="protein sequence ID" value="WHM78991.1"/>
    <property type="molecule type" value="Genomic_DNA"/>
</dbReference>
<sequence>MKLINFLKKSITNITESILKVCISAVMFLLIFLTIIRLAEVITLNLNSNLDSVLVRLSTLLDKKTLLQLIIGSLTVIIITAGIYVIGLACDWFISLFKNQNHPLIRFYLKLTDIINYWYPLIAIITWTTTALTDALFNYFAIIISLIAILYDMRSDNVKLLKIKVIPHHFLVNQSSESDLKE</sequence>
<dbReference type="AlphaFoldDB" id="A0AB38Y0J4"/>
<organism evidence="2 3">
    <name type="scientific">Streptococcus dysgalactiae subsp. equisimilis</name>
    <name type="common">Streptococcus equisimilis</name>
    <dbReference type="NCBI Taxonomy" id="119602"/>
    <lineage>
        <taxon>Bacteria</taxon>
        <taxon>Bacillati</taxon>
        <taxon>Bacillota</taxon>
        <taxon>Bacilli</taxon>
        <taxon>Lactobacillales</taxon>
        <taxon>Streptococcaceae</taxon>
        <taxon>Streptococcus</taxon>
    </lineage>
</organism>
<feature type="transmembrane region" description="Helical" evidence="1">
    <location>
        <begin position="114"/>
        <end position="130"/>
    </location>
</feature>
<accession>A0AB38Y0J4</accession>
<dbReference type="Proteomes" id="UP001237475">
    <property type="component" value="Chromosome"/>
</dbReference>
<dbReference type="RefSeq" id="WP_065359154.1">
    <property type="nucleotide sequence ID" value="NZ_CP118097.1"/>
</dbReference>
<feature type="transmembrane region" description="Helical" evidence="1">
    <location>
        <begin position="66"/>
        <end position="94"/>
    </location>
</feature>
<name>A0AB38Y0J4_STREQ</name>
<gene>
    <name evidence="2" type="ORF">OPT59_10210</name>
</gene>
<reference evidence="2" key="1">
    <citation type="submission" date="2023-04" db="EMBL/GenBank/DDBJ databases">
        <title>Complete genomes of S. dygalactiae subsp equisimilis isolates causing bacteremia in cancer patients.</title>
        <authorList>
            <person name="Anand S."/>
            <person name="Arias J."/>
            <person name="Delafuente J."/>
            <person name="Elgamal H."/>
            <person name="Prevost T."/>
            <person name="Liu X."/>
            <person name="Kalia A."/>
        </authorList>
    </citation>
    <scope>NUCLEOTIDE SEQUENCE</scope>
    <source>
        <strain evidence="2">UT_120444</strain>
    </source>
</reference>
<keyword evidence="1" id="KW-0472">Membrane</keyword>
<protein>
    <submittedName>
        <fullName evidence="2">Uncharacterized protein</fullName>
    </submittedName>
</protein>
<keyword evidence="1" id="KW-0812">Transmembrane</keyword>